<organism evidence="2 3">
    <name type="scientific">Nonomuraea phyllanthi</name>
    <dbReference type="NCBI Taxonomy" id="2219224"/>
    <lineage>
        <taxon>Bacteria</taxon>
        <taxon>Bacillati</taxon>
        <taxon>Actinomycetota</taxon>
        <taxon>Actinomycetes</taxon>
        <taxon>Streptosporangiales</taxon>
        <taxon>Streptosporangiaceae</taxon>
        <taxon>Nonomuraea</taxon>
    </lineage>
</organism>
<dbReference type="Proteomes" id="UP000312512">
    <property type="component" value="Unassembled WGS sequence"/>
</dbReference>
<name>A0A5C4V625_9ACTN</name>
<evidence type="ECO:0000313" key="3">
    <source>
        <dbReference type="Proteomes" id="UP000312512"/>
    </source>
</evidence>
<evidence type="ECO:0000313" key="2">
    <source>
        <dbReference type="EMBL" id="KAB8186913.1"/>
    </source>
</evidence>
<proteinExistence type="predicted"/>
<reference evidence="2 3" key="1">
    <citation type="submission" date="2019-10" db="EMBL/GenBank/DDBJ databases">
        <title>Nonomuraea sp. nov., isolated from Phyllanthus amarus.</title>
        <authorList>
            <person name="Klykleung N."/>
            <person name="Tanasupawat S."/>
        </authorList>
    </citation>
    <scope>NUCLEOTIDE SEQUENCE [LARGE SCALE GENOMIC DNA]</scope>
    <source>
        <strain evidence="2 3">PA1-10</strain>
    </source>
</reference>
<gene>
    <name evidence="2" type="ORF">FH608_046335</name>
</gene>
<accession>A0A5C4V625</accession>
<evidence type="ECO:0000256" key="1">
    <source>
        <dbReference type="SAM" id="MobiDB-lite"/>
    </source>
</evidence>
<protein>
    <submittedName>
        <fullName evidence="2">Uncharacterized protein</fullName>
    </submittedName>
</protein>
<keyword evidence="3" id="KW-1185">Reference proteome</keyword>
<comment type="caution">
    <text evidence="2">The sequence shown here is derived from an EMBL/GenBank/DDBJ whole genome shotgun (WGS) entry which is preliminary data.</text>
</comment>
<sequence>MAINWSDLPPAPANDTADQRATRAAEGHPCLRCPKTATTAYVVQTEAGPRWIDLCKTDSDALVAWLHREIVVVELPTLANPSPEAPSSPMDALAEFLSTR</sequence>
<feature type="compositionally biased region" description="Basic and acidic residues" evidence="1">
    <location>
        <begin position="17"/>
        <end position="26"/>
    </location>
</feature>
<dbReference type="AlphaFoldDB" id="A0A5C4V625"/>
<dbReference type="RefSeq" id="WP_139637577.1">
    <property type="nucleotide sequence ID" value="NZ_VDLX02000028.1"/>
</dbReference>
<dbReference type="OrthoDB" id="4328437at2"/>
<dbReference type="EMBL" id="VDLX02000028">
    <property type="protein sequence ID" value="KAB8186913.1"/>
    <property type="molecule type" value="Genomic_DNA"/>
</dbReference>
<feature type="region of interest" description="Disordered" evidence="1">
    <location>
        <begin position="1"/>
        <end position="27"/>
    </location>
</feature>